<evidence type="ECO:0000313" key="13">
    <source>
        <dbReference type="EMBL" id="GAA3035994.1"/>
    </source>
</evidence>
<keyword evidence="7 9" id="KW-0456">Lyase</keyword>
<comment type="catalytic activity">
    <reaction evidence="8 9">
        <text>prephenate + H(+) = 3-phenylpyruvate + CO2 + H2O</text>
        <dbReference type="Rhea" id="RHEA:21648"/>
        <dbReference type="ChEBI" id="CHEBI:15377"/>
        <dbReference type="ChEBI" id="CHEBI:15378"/>
        <dbReference type="ChEBI" id="CHEBI:16526"/>
        <dbReference type="ChEBI" id="CHEBI:18005"/>
        <dbReference type="ChEBI" id="CHEBI:29934"/>
        <dbReference type="EC" id="4.2.1.51"/>
    </reaction>
</comment>
<dbReference type="CDD" id="cd04905">
    <property type="entry name" value="ACT_CM-PDT"/>
    <property type="match status" value="1"/>
</dbReference>
<keyword evidence="14" id="KW-1185">Reference proteome</keyword>
<dbReference type="InterPro" id="IPR002912">
    <property type="entry name" value="ACT_dom"/>
</dbReference>
<sequence length="321" mass="33780">MPVIAYFGPAGTFTEMAANRLAESGAGPLAGVDPAGVEWLALPRPDSVVDAIRSGEADFGCVPAESSIEGSVPATMDALVPETDADRVQIFAETLLDIAFTVAAAGDLDPGDVRTIAAYPVAEAQVRESVAHLFPNARFVLASSNSAAAGDVVSGRADAAITTPVAAAATGLFVLAERVVDSVGAATRFVLLGRPGPVPARTGRDRTSIIVDLLNRPGSLLAVLDEFAARGIDLTRIESRPRHNANPERPGVEYRFFIDAVGHLDDAAIGEALRALHRNAERVVFLGSWPVDGPGGMPPPDHRESETWFSRLRGTDSREDR</sequence>
<protein>
    <recommendedName>
        <fullName evidence="3 9">Prephenate dehydratase</fullName>
        <shortName evidence="9">PDT</shortName>
        <ecNumber evidence="2 9">4.2.1.51</ecNumber>
    </recommendedName>
</protein>
<dbReference type="InterPro" id="IPR045865">
    <property type="entry name" value="ACT-like_dom_sf"/>
</dbReference>
<dbReference type="SUPFAM" id="SSF53850">
    <property type="entry name" value="Periplasmic binding protein-like II"/>
    <property type="match status" value="1"/>
</dbReference>
<dbReference type="Proteomes" id="UP001501035">
    <property type="component" value="Unassembled WGS sequence"/>
</dbReference>
<dbReference type="Pfam" id="PF00800">
    <property type="entry name" value="PDT"/>
    <property type="match status" value="1"/>
</dbReference>
<dbReference type="SUPFAM" id="SSF55021">
    <property type="entry name" value="ACT-like"/>
    <property type="match status" value="1"/>
</dbReference>
<evidence type="ECO:0000256" key="6">
    <source>
        <dbReference type="ARBA" id="ARBA00023222"/>
    </source>
</evidence>
<evidence type="ECO:0000256" key="5">
    <source>
        <dbReference type="ARBA" id="ARBA00023141"/>
    </source>
</evidence>
<dbReference type="InterPro" id="IPR008242">
    <property type="entry name" value="Chor_mutase/pphenate_deHydtase"/>
</dbReference>
<dbReference type="PANTHER" id="PTHR21022:SF19">
    <property type="entry name" value="PREPHENATE DEHYDRATASE-RELATED"/>
    <property type="match status" value="1"/>
</dbReference>
<evidence type="ECO:0000256" key="2">
    <source>
        <dbReference type="ARBA" id="ARBA00013147"/>
    </source>
</evidence>
<proteinExistence type="predicted"/>
<evidence type="ECO:0000259" key="11">
    <source>
        <dbReference type="PROSITE" id="PS51171"/>
    </source>
</evidence>
<reference evidence="14" key="1">
    <citation type="journal article" date="2019" name="Int. J. Syst. Evol. Microbiol.">
        <title>The Global Catalogue of Microorganisms (GCM) 10K type strain sequencing project: providing services to taxonomists for standard genome sequencing and annotation.</title>
        <authorList>
            <consortium name="The Broad Institute Genomics Platform"/>
            <consortium name="The Broad Institute Genome Sequencing Center for Infectious Disease"/>
            <person name="Wu L."/>
            <person name="Ma J."/>
        </authorList>
    </citation>
    <scope>NUCLEOTIDE SEQUENCE [LARGE SCALE GENOMIC DNA]</scope>
    <source>
        <strain evidence="14">JCM 14234</strain>
    </source>
</reference>
<dbReference type="PROSITE" id="PS00858">
    <property type="entry name" value="PREPHENATE_DEHYDR_2"/>
    <property type="match status" value="1"/>
</dbReference>
<dbReference type="PROSITE" id="PS51171">
    <property type="entry name" value="PREPHENATE_DEHYDR_3"/>
    <property type="match status" value="1"/>
</dbReference>
<dbReference type="PIRSF" id="PIRSF001500">
    <property type="entry name" value="Chor_mut_pdt_Ppr"/>
    <property type="match status" value="1"/>
</dbReference>
<evidence type="ECO:0000313" key="14">
    <source>
        <dbReference type="Proteomes" id="UP001501035"/>
    </source>
</evidence>
<organism evidence="13 14">
    <name type="scientific">Gordonia defluvii</name>
    <dbReference type="NCBI Taxonomy" id="283718"/>
    <lineage>
        <taxon>Bacteria</taxon>
        <taxon>Bacillati</taxon>
        <taxon>Actinomycetota</taxon>
        <taxon>Actinomycetes</taxon>
        <taxon>Mycobacteriales</taxon>
        <taxon>Gordoniaceae</taxon>
        <taxon>Gordonia</taxon>
    </lineage>
</organism>
<evidence type="ECO:0000256" key="8">
    <source>
        <dbReference type="ARBA" id="ARBA00047848"/>
    </source>
</evidence>
<keyword evidence="4 9" id="KW-0028">Amino-acid biosynthesis</keyword>
<keyword evidence="6 9" id="KW-0584">Phenylalanine biosynthesis</keyword>
<evidence type="ECO:0000256" key="4">
    <source>
        <dbReference type="ARBA" id="ARBA00022605"/>
    </source>
</evidence>
<name>A0ABP6LBJ8_9ACTN</name>
<dbReference type="PANTHER" id="PTHR21022">
    <property type="entry name" value="PREPHENATE DEHYDRATASE P PROTEIN"/>
    <property type="match status" value="1"/>
</dbReference>
<comment type="caution">
    <text evidence="13">The sequence shown here is derived from an EMBL/GenBank/DDBJ whole genome shotgun (WGS) entry which is preliminary data.</text>
</comment>
<comment type="pathway">
    <text evidence="1 9">Amino-acid biosynthesis; L-phenylalanine biosynthesis; phenylpyruvate from prephenate: step 1/1.</text>
</comment>
<dbReference type="CDD" id="cd13632">
    <property type="entry name" value="PBP2_Aa-PDT_like"/>
    <property type="match status" value="1"/>
</dbReference>
<accession>A0ABP6LBJ8</accession>
<feature type="region of interest" description="Disordered" evidence="10">
    <location>
        <begin position="291"/>
        <end position="321"/>
    </location>
</feature>
<dbReference type="InterPro" id="IPR018528">
    <property type="entry name" value="Preph_deHydtase_CS"/>
</dbReference>
<dbReference type="Pfam" id="PF01842">
    <property type="entry name" value="ACT"/>
    <property type="match status" value="1"/>
</dbReference>
<dbReference type="NCBIfam" id="NF008865">
    <property type="entry name" value="PRK11898.1"/>
    <property type="match status" value="1"/>
</dbReference>
<evidence type="ECO:0000256" key="9">
    <source>
        <dbReference type="RuleBase" id="RU361254"/>
    </source>
</evidence>
<dbReference type="InterPro" id="IPR001086">
    <property type="entry name" value="Preph_deHydtase"/>
</dbReference>
<dbReference type="Gene3D" id="3.30.70.260">
    <property type="match status" value="1"/>
</dbReference>
<dbReference type="Gene3D" id="3.40.190.10">
    <property type="entry name" value="Periplasmic binding protein-like II"/>
    <property type="match status" value="2"/>
</dbReference>
<evidence type="ECO:0000256" key="10">
    <source>
        <dbReference type="SAM" id="MobiDB-lite"/>
    </source>
</evidence>
<gene>
    <name evidence="9 13" type="primary">pheA</name>
    <name evidence="13" type="ORF">GCM10010528_15890</name>
</gene>
<evidence type="ECO:0000256" key="1">
    <source>
        <dbReference type="ARBA" id="ARBA00004741"/>
    </source>
</evidence>
<dbReference type="PROSITE" id="PS51671">
    <property type="entry name" value="ACT"/>
    <property type="match status" value="1"/>
</dbReference>
<evidence type="ECO:0000256" key="3">
    <source>
        <dbReference type="ARBA" id="ARBA00021872"/>
    </source>
</evidence>
<evidence type="ECO:0000256" key="7">
    <source>
        <dbReference type="ARBA" id="ARBA00023239"/>
    </source>
</evidence>
<dbReference type="EC" id="4.2.1.51" evidence="2 9"/>
<dbReference type="EMBL" id="BAAAVS010000023">
    <property type="protein sequence ID" value="GAA3035994.1"/>
    <property type="molecule type" value="Genomic_DNA"/>
</dbReference>
<feature type="domain" description="Prephenate dehydratase" evidence="11">
    <location>
        <begin position="3"/>
        <end position="194"/>
    </location>
</feature>
<feature type="domain" description="ACT" evidence="12">
    <location>
        <begin position="208"/>
        <end position="291"/>
    </location>
</feature>
<keyword evidence="5 9" id="KW-0057">Aromatic amino acid biosynthesis</keyword>
<evidence type="ECO:0000259" key="12">
    <source>
        <dbReference type="PROSITE" id="PS51671"/>
    </source>
</evidence>
<dbReference type="RefSeq" id="WP_290713218.1">
    <property type="nucleotide sequence ID" value="NZ_BAAAVS010000023.1"/>
</dbReference>